<evidence type="ECO:0000313" key="1">
    <source>
        <dbReference type="EMBL" id="RZH68593.1"/>
    </source>
</evidence>
<proteinExistence type="predicted"/>
<dbReference type="AlphaFoldDB" id="A0A482Y2I6"/>
<organism evidence="1 2">
    <name type="scientific">Natrinema altunense</name>
    <dbReference type="NCBI Taxonomy" id="222984"/>
    <lineage>
        <taxon>Archaea</taxon>
        <taxon>Methanobacteriati</taxon>
        <taxon>Methanobacteriota</taxon>
        <taxon>Stenosarchaea group</taxon>
        <taxon>Halobacteria</taxon>
        <taxon>Halobacteriales</taxon>
        <taxon>Natrialbaceae</taxon>
        <taxon>Natrinema</taxon>
    </lineage>
</organism>
<dbReference type="Proteomes" id="UP000292704">
    <property type="component" value="Unassembled WGS sequence"/>
</dbReference>
<dbReference type="STRING" id="222984.GCA_000731985_00965"/>
<dbReference type="EMBL" id="SHMR01000001">
    <property type="protein sequence ID" value="RZH68593.1"/>
    <property type="molecule type" value="Genomic_DNA"/>
</dbReference>
<protein>
    <submittedName>
        <fullName evidence="1">Uncharacterized protein</fullName>
    </submittedName>
</protein>
<dbReference type="RefSeq" id="WP_130169587.1">
    <property type="nucleotide sequence ID" value="NZ_SHMR01000001.1"/>
</dbReference>
<dbReference type="OrthoDB" id="304916at2157"/>
<evidence type="ECO:0000313" key="2">
    <source>
        <dbReference type="Proteomes" id="UP000292704"/>
    </source>
</evidence>
<dbReference type="InterPro" id="IPR048925">
    <property type="entry name" value="RdfA"/>
</dbReference>
<sequence length="252" mass="28335">MGCKVDTLIERHSLTVPVSEYDSVDEYLVARWTGSDGRSADGYKALTEWFNKRLLKRLYEEHDRDTVTVHLDREYELIMGEETLHRDELAADLATDGLDIDEIDSELPSWSTMRHHLKDCLEAEKETQSAETDWETDTVRMAREQATEKAQSVLSSLASKGRLRNGERADVDVQVKLSCPECSVRVPFADAVERGYVCETHFDAESDESVREQGRNALSLLAVPYGLLEGIQTAILEDPYLVEAVATAAIPL</sequence>
<name>A0A482Y2I6_9EURY</name>
<reference evidence="1 2" key="1">
    <citation type="submission" date="2019-02" db="EMBL/GenBank/DDBJ databases">
        <title>Genome analysis provides insights into bioremediation potentialities and Haloocin production by Natrinema altunense strain 4.1R isolated from Chott Douz in Tunisian desert.</title>
        <authorList>
            <person name="Najjari A."/>
            <person name="Youssef N."/>
            <person name="Ben Dhia O."/>
            <person name="Ferjani R."/>
            <person name="El Hidri D."/>
            <person name="Ouzari H.I."/>
            <person name="Cherif A."/>
        </authorList>
    </citation>
    <scope>NUCLEOTIDE SEQUENCE [LARGE SCALE GENOMIC DNA]</scope>
    <source>
        <strain evidence="1 2">4.1R</strain>
    </source>
</reference>
<gene>
    <name evidence="1" type="ORF">ELS17_03760</name>
</gene>
<comment type="caution">
    <text evidence="1">The sequence shown here is derived from an EMBL/GenBank/DDBJ whole genome shotgun (WGS) entry which is preliminary data.</text>
</comment>
<accession>A0A482Y2I6</accession>
<dbReference type="Pfam" id="PF21811">
    <property type="entry name" value="RdfA"/>
    <property type="match status" value="1"/>
</dbReference>